<reference evidence="3 4" key="1">
    <citation type="submission" date="2013-11" db="EMBL/GenBank/DDBJ databases">
        <title>Metagenomic analysis of a methanogenic consortium involved in long chain n-alkane degradation.</title>
        <authorList>
            <person name="Davidova I.A."/>
            <person name="Callaghan A.V."/>
            <person name="Wawrik B."/>
            <person name="Pruitt S."/>
            <person name="Marks C."/>
            <person name="Duncan K.E."/>
            <person name="Suflita J.M."/>
        </authorList>
    </citation>
    <scope>NUCLEOTIDE SEQUENCE [LARGE SCALE GENOMIC DNA]</scope>
    <source>
        <strain evidence="3 4">SPR</strain>
    </source>
</reference>
<name>A0A0D2J1B0_9BACT</name>
<keyword evidence="2" id="KW-0812">Transmembrane</keyword>
<keyword evidence="2" id="KW-0472">Membrane</keyword>
<evidence type="ECO:0000313" key="4">
    <source>
        <dbReference type="Proteomes" id="UP000032233"/>
    </source>
</evidence>
<dbReference type="InParanoid" id="A0A0D2J1B0"/>
<organism evidence="3 4">
    <name type="scientific">Dethiosulfatarculus sandiegensis</name>
    <dbReference type="NCBI Taxonomy" id="1429043"/>
    <lineage>
        <taxon>Bacteria</taxon>
        <taxon>Pseudomonadati</taxon>
        <taxon>Thermodesulfobacteriota</taxon>
        <taxon>Desulfarculia</taxon>
        <taxon>Desulfarculales</taxon>
        <taxon>Desulfarculaceae</taxon>
        <taxon>Dethiosulfatarculus</taxon>
    </lineage>
</organism>
<comment type="caution">
    <text evidence="3">The sequence shown here is derived from an EMBL/GenBank/DDBJ whole genome shotgun (WGS) entry which is preliminary data.</text>
</comment>
<protein>
    <submittedName>
        <fullName evidence="3">Uncharacterized protein</fullName>
    </submittedName>
</protein>
<keyword evidence="2" id="KW-1133">Transmembrane helix</keyword>
<proteinExistence type="predicted"/>
<dbReference type="AlphaFoldDB" id="A0A0D2J1B0"/>
<keyword evidence="4" id="KW-1185">Reference proteome</keyword>
<dbReference type="EMBL" id="AZAC01000036">
    <property type="protein sequence ID" value="KIX11984.1"/>
    <property type="molecule type" value="Genomic_DNA"/>
</dbReference>
<dbReference type="STRING" id="1429043.X474_21435"/>
<evidence type="ECO:0000256" key="1">
    <source>
        <dbReference type="SAM" id="MobiDB-lite"/>
    </source>
</evidence>
<feature type="region of interest" description="Disordered" evidence="1">
    <location>
        <begin position="51"/>
        <end position="71"/>
    </location>
</feature>
<feature type="transmembrane region" description="Helical" evidence="2">
    <location>
        <begin position="15"/>
        <end position="37"/>
    </location>
</feature>
<feature type="compositionally biased region" description="Basic and acidic residues" evidence="1">
    <location>
        <begin position="56"/>
        <end position="65"/>
    </location>
</feature>
<evidence type="ECO:0000313" key="3">
    <source>
        <dbReference type="EMBL" id="KIX11984.1"/>
    </source>
</evidence>
<dbReference type="Proteomes" id="UP000032233">
    <property type="component" value="Unassembled WGS sequence"/>
</dbReference>
<accession>A0A0D2J1B0</accession>
<gene>
    <name evidence="3" type="ORF">X474_21435</name>
</gene>
<evidence type="ECO:0000256" key="2">
    <source>
        <dbReference type="SAM" id="Phobius"/>
    </source>
</evidence>
<sequence>MHLLKLGIHFSKDGIWGFSLFGLLLLCAFSTVCYYWLKCFKYSARAGQMRPFSARQDQKTSDPRGRGICLK</sequence>